<dbReference type="PANTHER" id="PTHR34121">
    <property type="entry name" value="MYOSIN-11"/>
    <property type="match status" value="1"/>
</dbReference>
<sequence length="205" mass="23772">MNRPTLFVPITQDLVSDQEQALAEIHPCFNLEAPLLRKKSFGNGDSREMHDEKMYKLKILLESLANSTSKAEKRISDHRSQKEEALSFRVAKSNEVHQAEKEDELLKFIASCRAEAEVVDTWIKFLEDTWILQTTYAEQKEKQFLTTMSIVETMKKQFYVPTEGIVRKDDQKIREPFDGIEKLRDEFESIERSTVTTLLGGRHCS</sequence>
<dbReference type="PANTHER" id="PTHR34121:SF5">
    <property type="entry name" value="CENTROSOMAL PROTEIN OF 135 KDA-LIKE PROTEIN"/>
    <property type="match status" value="1"/>
</dbReference>
<gene>
    <name evidence="1" type="ORF">L484_005736</name>
</gene>
<evidence type="ECO:0000313" key="1">
    <source>
        <dbReference type="EMBL" id="EXB23446.1"/>
    </source>
</evidence>
<dbReference type="eggNOG" id="ENOG502R1YH">
    <property type="taxonomic scope" value="Eukaryota"/>
</dbReference>
<dbReference type="EMBL" id="KE343319">
    <property type="protein sequence ID" value="EXB23446.1"/>
    <property type="molecule type" value="Genomic_DNA"/>
</dbReference>
<protein>
    <submittedName>
        <fullName evidence="1">Uncharacterized protein</fullName>
    </submittedName>
</protein>
<name>W9QIT3_9ROSA</name>
<evidence type="ECO:0000313" key="2">
    <source>
        <dbReference type="Proteomes" id="UP000030645"/>
    </source>
</evidence>
<proteinExistence type="predicted"/>
<keyword evidence="2" id="KW-1185">Reference proteome</keyword>
<accession>W9QIT3</accession>
<organism evidence="1 2">
    <name type="scientific">Morus notabilis</name>
    <dbReference type="NCBI Taxonomy" id="981085"/>
    <lineage>
        <taxon>Eukaryota</taxon>
        <taxon>Viridiplantae</taxon>
        <taxon>Streptophyta</taxon>
        <taxon>Embryophyta</taxon>
        <taxon>Tracheophyta</taxon>
        <taxon>Spermatophyta</taxon>
        <taxon>Magnoliopsida</taxon>
        <taxon>eudicotyledons</taxon>
        <taxon>Gunneridae</taxon>
        <taxon>Pentapetalae</taxon>
        <taxon>rosids</taxon>
        <taxon>fabids</taxon>
        <taxon>Rosales</taxon>
        <taxon>Moraceae</taxon>
        <taxon>Moreae</taxon>
        <taxon>Morus</taxon>
    </lineage>
</organism>
<dbReference type="STRING" id="981085.W9QIT3"/>
<dbReference type="Proteomes" id="UP000030645">
    <property type="component" value="Unassembled WGS sequence"/>
</dbReference>
<reference evidence="2" key="1">
    <citation type="submission" date="2013-01" db="EMBL/GenBank/DDBJ databases">
        <title>Draft Genome Sequence of a Mulberry Tree, Morus notabilis C.K. Schneid.</title>
        <authorList>
            <person name="He N."/>
            <person name="Zhao S."/>
        </authorList>
    </citation>
    <scope>NUCLEOTIDE SEQUENCE</scope>
</reference>
<dbReference type="AlphaFoldDB" id="W9QIT3"/>